<comment type="caution">
    <text evidence="5">The sequence shown here is derived from an EMBL/GenBank/DDBJ whole genome shotgun (WGS) entry which is preliminary data.</text>
</comment>
<comment type="subunit">
    <text evidence="2">Homodimer.</text>
</comment>
<dbReference type="InterPro" id="IPR000652">
    <property type="entry name" value="Triosephosphate_isomerase"/>
</dbReference>
<dbReference type="SUPFAM" id="SSF51351">
    <property type="entry name" value="Triosephosphate isomerase (TIM)"/>
    <property type="match status" value="1"/>
</dbReference>
<dbReference type="Proteomes" id="UP000824890">
    <property type="component" value="Unassembled WGS sequence"/>
</dbReference>
<dbReference type="EMBL" id="JAGKQM010000769">
    <property type="protein sequence ID" value="KAH0853484.1"/>
    <property type="molecule type" value="Genomic_DNA"/>
</dbReference>
<dbReference type="PANTHER" id="PTHR21139:SF35">
    <property type="entry name" value="TRIOSEPHOSPHATE ISOMERASE"/>
    <property type="match status" value="1"/>
</dbReference>
<dbReference type="InterPro" id="IPR013785">
    <property type="entry name" value="Aldolase_TIM"/>
</dbReference>
<keyword evidence="3" id="KW-0413">Isomerase</keyword>
<name>A0ABQ7XDK3_BRANA</name>
<comment type="pathway">
    <text evidence="4">Carbohydrate biosynthesis.</text>
</comment>
<dbReference type="Gene3D" id="3.20.20.70">
    <property type="entry name" value="Aldolase class I"/>
    <property type="match status" value="2"/>
</dbReference>
<proteinExistence type="inferred from homology"/>
<protein>
    <recommendedName>
        <fullName evidence="7">Triosephosphate isomerase</fullName>
    </recommendedName>
</protein>
<reference evidence="5 6" key="1">
    <citation type="submission" date="2021-05" db="EMBL/GenBank/DDBJ databases">
        <title>Genome Assembly of Synthetic Allotetraploid Brassica napus Reveals Homoeologous Exchanges between Subgenomes.</title>
        <authorList>
            <person name="Davis J.T."/>
        </authorList>
    </citation>
    <scope>NUCLEOTIDE SEQUENCE [LARGE SCALE GENOMIC DNA]</scope>
    <source>
        <strain evidence="6">cv. Da-Ae</strain>
        <tissue evidence="5">Seedling</tissue>
    </source>
</reference>
<dbReference type="InterPro" id="IPR035990">
    <property type="entry name" value="TIM_sf"/>
</dbReference>
<dbReference type="PROSITE" id="PS51440">
    <property type="entry name" value="TIM_2"/>
    <property type="match status" value="1"/>
</dbReference>
<accession>A0ABQ7XDK3</accession>
<dbReference type="CDD" id="cd00311">
    <property type="entry name" value="TIM"/>
    <property type="match status" value="1"/>
</dbReference>
<evidence type="ECO:0000256" key="3">
    <source>
        <dbReference type="ARBA" id="ARBA00023235"/>
    </source>
</evidence>
<comment type="similarity">
    <text evidence="1">Belongs to the triosephosphate isomerase family.</text>
</comment>
<evidence type="ECO:0000313" key="5">
    <source>
        <dbReference type="EMBL" id="KAH0853484.1"/>
    </source>
</evidence>
<sequence>MGHKRHCHNILFNQWTCFILYHASYEFCDLCVFRAEMLVNLDMPWFILGHSERRALLNESNEFFGDKVAYALAQGLKVIACVGETLEQREAGSTMDVVAAQTKAIAVLVSTRSTCIATLVRQYMLDYANKLSGSVNSGNCQELDGQTDVDGFLVGGPSLKVHILCSDLLVCFNQYHYLMCLLSLLLLHPEFIDII</sequence>
<evidence type="ECO:0000313" key="6">
    <source>
        <dbReference type="Proteomes" id="UP000824890"/>
    </source>
</evidence>
<organism evidence="5 6">
    <name type="scientific">Brassica napus</name>
    <name type="common">Rape</name>
    <dbReference type="NCBI Taxonomy" id="3708"/>
    <lineage>
        <taxon>Eukaryota</taxon>
        <taxon>Viridiplantae</taxon>
        <taxon>Streptophyta</taxon>
        <taxon>Embryophyta</taxon>
        <taxon>Tracheophyta</taxon>
        <taxon>Spermatophyta</taxon>
        <taxon>Magnoliopsida</taxon>
        <taxon>eudicotyledons</taxon>
        <taxon>Gunneridae</taxon>
        <taxon>Pentapetalae</taxon>
        <taxon>rosids</taxon>
        <taxon>malvids</taxon>
        <taxon>Brassicales</taxon>
        <taxon>Brassicaceae</taxon>
        <taxon>Brassiceae</taxon>
        <taxon>Brassica</taxon>
    </lineage>
</organism>
<evidence type="ECO:0000256" key="2">
    <source>
        <dbReference type="ARBA" id="ARBA00011738"/>
    </source>
</evidence>
<dbReference type="Pfam" id="PF00121">
    <property type="entry name" value="TIM"/>
    <property type="match status" value="2"/>
</dbReference>
<dbReference type="PANTHER" id="PTHR21139">
    <property type="entry name" value="TRIOSEPHOSPHATE ISOMERASE"/>
    <property type="match status" value="1"/>
</dbReference>
<evidence type="ECO:0000256" key="4">
    <source>
        <dbReference type="ARBA" id="ARBA00024331"/>
    </source>
</evidence>
<evidence type="ECO:0000256" key="1">
    <source>
        <dbReference type="ARBA" id="ARBA00007422"/>
    </source>
</evidence>
<evidence type="ECO:0008006" key="7">
    <source>
        <dbReference type="Google" id="ProtNLM"/>
    </source>
</evidence>
<gene>
    <name evidence="5" type="ORF">HID58_090655</name>
</gene>
<keyword evidence="6" id="KW-1185">Reference proteome</keyword>